<dbReference type="InterPro" id="IPR050173">
    <property type="entry name" value="ABC_transporter_C-like"/>
</dbReference>
<evidence type="ECO:0000256" key="7">
    <source>
        <dbReference type="ARBA" id="ARBA00022741"/>
    </source>
</evidence>
<dbReference type="FunFam" id="1.20.1560.10:FF:000003">
    <property type="entry name" value="ABC transporter C family member 10"/>
    <property type="match status" value="1"/>
</dbReference>
<gene>
    <name evidence="17" type="ORF">HannXRQ_Chr03g0084341</name>
    <name evidence="16" type="ORF">HanXRQr2_Chr03g0129461</name>
</gene>
<evidence type="ECO:0000256" key="11">
    <source>
        <dbReference type="ARBA" id="ARBA00023136"/>
    </source>
</evidence>
<reference evidence="16" key="3">
    <citation type="submission" date="2020-06" db="EMBL/GenBank/DDBJ databases">
        <title>Helianthus annuus Genome sequencing and assembly Release 2.</title>
        <authorList>
            <person name="Gouzy J."/>
            <person name="Langlade N."/>
            <person name="Munos S."/>
        </authorList>
    </citation>
    <scope>NUCLEOTIDE SEQUENCE</scope>
    <source>
        <tissue evidence="16">Leaves</tissue>
    </source>
</reference>
<evidence type="ECO:0000256" key="3">
    <source>
        <dbReference type="ARBA" id="ARBA00012191"/>
    </source>
</evidence>
<dbReference type="CDD" id="cd18580">
    <property type="entry name" value="ABC_6TM_ABCC_D2"/>
    <property type="match status" value="1"/>
</dbReference>
<dbReference type="InterPro" id="IPR044746">
    <property type="entry name" value="ABCC_6TM_D1"/>
</dbReference>
<dbReference type="Gene3D" id="3.40.50.300">
    <property type="entry name" value="P-loop containing nucleotide triphosphate hydrolases"/>
    <property type="match status" value="4"/>
</dbReference>
<proteinExistence type="inferred from homology"/>
<evidence type="ECO:0000313" key="16">
    <source>
        <dbReference type="EMBL" id="KAF5816000.1"/>
    </source>
</evidence>
<dbReference type="PROSITE" id="PS50929">
    <property type="entry name" value="ABC_TM1F"/>
    <property type="match status" value="2"/>
</dbReference>
<dbReference type="GO" id="GO:0005524">
    <property type="term" value="F:ATP binding"/>
    <property type="evidence" value="ECO:0007669"/>
    <property type="project" value="UniProtKB-KW"/>
</dbReference>
<evidence type="ECO:0000313" key="18">
    <source>
        <dbReference type="Proteomes" id="UP000215914"/>
    </source>
</evidence>
<comment type="catalytic activity">
    <reaction evidence="12">
        <text>ATP + H2O + xenobioticSide 1 = ADP + phosphate + xenobioticSide 2.</text>
        <dbReference type="EC" id="7.6.2.2"/>
    </reaction>
</comment>
<dbReference type="PROSITE" id="PS50893">
    <property type="entry name" value="ABC_TRANSPORTER_2"/>
    <property type="match status" value="2"/>
</dbReference>
<dbReference type="GO" id="GO:0016020">
    <property type="term" value="C:membrane"/>
    <property type="evidence" value="ECO:0007669"/>
    <property type="project" value="UniProtKB-SubCell"/>
</dbReference>
<keyword evidence="9" id="KW-1278">Translocase</keyword>
<sequence>MCYSKFMKILEKRKAESVTGDPSMLSTLFVWLSKQLVITGLFALIKVLSLALGPIILRAFIKVCQGKQAFEHEGYYLTLGFFLSKCLESVAERQMNFRNRVIGVQVKSMLCAAIYRKKLRLSNDARMSYSLGQIMNYATVDANRIGEFPFWFHQIWAICLQICLGIFIIYFSVGVMAFAALLVIILTVLGNIPLAKLQHKILTKLMAAQDRRLKAITEAITNMKILKLYAWESHIQKAAEKLRNEEMRWLSAVISQRGVYMMLFWSSPAIVACVTFYTCYYIGIPLDASNVFTFLATIRIIQEPLRLITDTAAVFIEARVALTRILKFLEAPELQKEQKKHVNVRHQLLIINADAISWNNDDSELTLTGVNFKISTGEKVAICGEVGSGKSTLISAILGEVPNIKGTKCSRVKDIEMFLFGDQTIIGERGVNLSGGRKQRVQLARALYQDADIYLLDDPFSAVDAHTAASLFKEYIMEALSSKTVLLVTHQVDFLPAFDDILFQSLVIALSTTSGLDSLSADSSQQLSNSANREIENVYAKEQIVGEQLIKQEERAAGDTGLKPYKQYLSQNKGYFYFSLSVLSHLSYIIGMLLQNLWLAAKVQDSMANQSNMLLVYIIMAFVMMFFLFGRSYFVVKLGTKASIAVFSKLIMSLFRAPMSFYDSTPVGRIISRVLSDLSVVDIELAMKFTAGVGSTMNTYFSFGILMFLTWTILFVIIPTVYVTILLQKYYYASAKELMRLDGTSKSLVASHLAQSIAGVVTIRAFGEEDRFFSEHMNLINGNASPFFYTFSAKEWLIQRVEMLCAVVVSSSALAITLLPFDASASGFIGMALSYGLSLNIFLVLSVQFQCQLSNLIVSVERLDQYMHIHSEAPKIIEDNRPSRSWPSIGRVFIENLKVCKIFNFISMHDKSSRFIKLLVMCVCVLQIRYQPNSPFVLHGISCVFEGGHKIGIVGRTGSGKTTLISALFRLVEPTDGRIVIDDLDITSIGLHDLRSSFGIIPQEPTLFSGSIRYNLDPLSDHSDQEIWKVLEKCKLREAIQDKKEGLDSLATASIDNATDTIIQKTIREEFKDCTVITVAHRIPTVVDCTTVLVMKDGKVMEYDKPVTLMNEPASLFAQLVNEYLSQHKTS</sequence>
<evidence type="ECO:0000256" key="8">
    <source>
        <dbReference type="ARBA" id="ARBA00022840"/>
    </source>
</evidence>
<comment type="similarity">
    <text evidence="2">Belongs to the ABC transporter superfamily. ABCC family. Conjugate transporter (TC 3.A.1.208) subfamily.</text>
</comment>
<dbReference type="GO" id="GO:0016887">
    <property type="term" value="F:ATP hydrolysis activity"/>
    <property type="evidence" value="ECO:0007669"/>
    <property type="project" value="InterPro"/>
</dbReference>
<feature type="transmembrane region" description="Helical" evidence="13">
    <location>
        <begin position="614"/>
        <end position="636"/>
    </location>
</feature>
<feature type="domain" description="ABC transporter" evidence="14">
    <location>
        <begin position="351"/>
        <end position="531"/>
    </location>
</feature>
<dbReference type="GO" id="GO:0055085">
    <property type="term" value="P:transmembrane transport"/>
    <property type="evidence" value="ECO:0000318"/>
    <property type="project" value="GO_Central"/>
</dbReference>
<dbReference type="CDD" id="cd03244">
    <property type="entry name" value="ABCC_MRP_domain2"/>
    <property type="match status" value="1"/>
</dbReference>
<keyword evidence="7" id="KW-0547">Nucleotide-binding</keyword>
<dbReference type="CDD" id="cd18579">
    <property type="entry name" value="ABC_6TM_ABCC_D1"/>
    <property type="match status" value="1"/>
</dbReference>
<keyword evidence="10 13" id="KW-1133">Transmembrane helix</keyword>
<keyword evidence="4" id="KW-0813">Transport</keyword>
<dbReference type="SMART" id="SM00382">
    <property type="entry name" value="AAA"/>
    <property type="match status" value="2"/>
</dbReference>
<evidence type="ECO:0000259" key="14">
    <source>
        <dbReference type="PROSITE" id="PS50893"/>
    </source>
</evidence>
<dbReference type="EC" id="7.6.2.2" evidence="3"/>
<feature type="transmembrane region" description="Helical" evidence="13">
    <location>
        <begin position="700"/>
        <end position="727"/>
    </location>
</feature>
<feature type="transmembrane region" description="Helical" evidence="13">
    <location>
        <begin position="574"/>
        <end position="594"/>
    </location>
</feature>
<evidence type="ECO:0000256" key="4">
    <source>
        <dbReference type="ARBA" id="ARBA00022448"/>
    </source>
</evidence>
<dbReference type="Proteomes" id="UP000215914">
    <property type="component" value="Chromosome 3"/>
</dbReference>
<evidence type="ECO:0000256" key="1">
    <source>
        <dbReference type="ARBA" id="ARBA00004141"/>
    </source>
</evidence>
<dbReference type="SUPFAM" id="SSF90123">
    <property type="entry name" value="ABC transporter transmembrane region"/>
    <property type="match status" value="2"/>
</dbReference>
<evidence type="ECO:0000256" key="13">
    <source>
        <dbReference type="SAM" id="Phobius"/>
    </source>
</evidence>
<feature type="domain" description="ABC transmembrane type-1" evidence="15">
    <location>
        <begin position="37"/>
        <end position="317"/>
    </location>
</feature>
<feature type="transmembrane region" description="Helical" evidence="13">
    <location>
        <begin position="258"/>
        <end position="283"/>
    </location>
</feature>
<dbReference type="PANTHER" id="PTHR24223">
    <property type="entry name" value="ATP-BINDING CASSETTE SUB-FAMILY C"/>
    <property type="match status" value="1"/>
</dbReference>
<evidence type="ECO:0000313" key="17">
    <source>
        <dbReference type="EMBL" id="OTG32229.1"/>
    </source>
</evidence>
<dbReference type="InParanoid" id="A0A251VAD7"/>
<feature type="transmembrane region" description="Helical" evidence="13">
    <location>
        <begin position="36"/>
        <end position="57"/>
    </location>
</feature>
<feature type="transmembrane region" description="Helical" evidence="13">
    <location>
        <begin position="748"/>
        <end position="767"/>
    </location>
</feature>
<dbReference type="Pfam" id="PF00664">
    <property type="entry name" value="ABC_membrane"/>
    <property type="match status" value="2"/>
</dbReference>
<feature type="transmembrane region" description="Helical" evidence="13">
    <location>
        <begin position="828"/>
        <end position="849"/>
    </location>
</feature>
<dbReference type="InterPro" id="IPR036640">
    <property type="entry name" value="ABC1_TM_sf"/>
</dbReference>
<dbReference type="SUPFAM" id="SSF52540">
    <property type="entry name" value="P-loop containing nucleoside triphosphate hydrolases"/>
    <property type="match status" value="2"/>
</dbReference>
<dbReference type="InterPro" id="IPR003439">
    <property type="entry name" value="ABC_transporter-like_ATP-bd"/>
</dbReference>
<dbReference type="PANTHER" id="PTHR24223:SF263">
    <property type="entry name" value="ABC-TYPE XENOBIOTIC TRANSPORTER"/>
    <property type="match status" value="1"/>
</dbReference>
<reference evidence="17" key="2">
    <citation type="submission" date="2017-02" db="EMBL/GenBank/DDBJ databases">
        <title>Sunflower complete genome.</title>
        <authorList>
            <person name="Langlade N."/>
            <person name="Munos S."/>
        </authorList>
    </citation>
    <scope>NUCLEOTIDE SEQUENCE [LARGE SCALE GENOMIC DNA]</scope>
    <source>
        <tissue evidence="17">Leaves</tissue>
    </source>
</reference>
<dbReference type="Gramene" id="mRNA:HanXRQr2_Chr03g0129461">
    <property type="protein sequence ID" value="mRNA:HanXRQr2_Chr03g0129461"/>
    <property type="gene ID" value="HanXRQr2_Chr03g0129461"/>
</dbReference>
<evidence type="ECO:0000256" key="10">
    <source>
        <dbReference type="ARBA" id="ARBA00022989"/>
    </source>
</evidence>
<dbReference type="FunFam" id="1.20.1560.10:FF:000002">
    <property type="entry name" value="ABC transporter C family member 5"/>
    <property type="match status" value="1"/>
</dbReference>
<dbReference type="Gene3D" id="1.20.1560.10">
    <property type="entry name" value="ABC transporter type 1, transmembrane domain"/>
    <property type="match status" value="2"/>
</dbReference>
<evidence type="ECO:0000259" key="15">
    <source>
        <dbReference type="PROSITE" id="PS50929"/>
    </source>
</evidence>
<feature type="transmembrane region" description="Helical" evidence="13">
    <location>
        <begin position="150"/>
        <end position="171"/>
    </location>
</feature>
<keyword evidence="18" id="KW-1185">Reference proteome</keyword>
<dbReference type="InterPro" id="IPR044726">
    <property type="entry name" value="ABCC_6TM_D2"/>
</dbReference>
<keyword evidence="6" id="KW-0677">Repeat</keyword>
<dbReference type="OMA" id="SKLWMIS"/>
<dbReference type="STRING" id="4232.A0A251VAD7"/>
<dbReference type="InterPro" id="IPR027417">
    <property type="entry name" value="P-loop_NTPase"/>
</dbReference>
<feature type="transmembrane region" description="Helical" evidence="13">
    <location>
        <begin position="801"/>
        <end position="821"/>
    </location>
</feature>
<name>A0A251VAD7_HELAN</name>
<feature type="domain" description="ABC transporter" evidence="14">
    <location>
        <begin position="923"/>
        <end position="1122"/>
    </location>
</feature>
<evidence type="ECO:0000256" key="6">
    <source>
        <dbReference type="ARBA" id="ARBA00022737"/>
    </source>
</evidence>
<dbReference type="GO" id="GO:0140359">
    <property type="term" value="F:ABC-type transporter activity"/>
    <property type="evidence" value="ECO:0000318"/>
    <property type="project" value="GO_Central"/>
</dbReference>
<evidence type="ECO:0000256" key="9">
    <source>
        <dbReference type="ARBA" id="ARBA00022967"/>
    </source>
</evidence>
<comment type="subcellular location">
    <subcellularLocation>
        <location evidence="1">Membrane</location>
        <topology evidence="1">Multi-pass membrane protein</topology>
    </subcellularLocation>
</comment>
<feature type="transmembrane region" description="Helical" evidence="13">
    <location>
        <begin position="177"/>
        <end position="195"/>
    </location>
</feature>
<organism evidence="17 18">
    <name type="scientific">Helianthus annuus</name>
    <name type="common">Common sunflower</name>
    <dbReference type="NCBI Taxonomy" id="4232"/>
    <lineage>
        <taxon>Eukaryota</taxon>
        <taxon>Viridiplantae</taxon>
        <taxon>Streptophyta</taxon>
        <taxon>Embryophyta</taxon>
        <taxon>Tracheophyta</taxon>
        <taxon>Spermatophyta</taxon>
        <taxon>Magnoliopsida</taxon>
        <taxon>eudicotyledons</taxon>
        <taxon>Gunneridae</taxon>
        <taxon>Pentapetalae</taxon>
        <taxon>asterids</taxon>
        <taxon>campanulids</taxon>
        <taxon>Asterales</taxon>
        <taxon>Asteraceae</taxon>
        <taxon>Asteroideae</taxon>
        <taxon>Heliantheae alliance</taxon>
        <taxon>Heliantheae</taxon>
        <taxon>Helianthus</taxon>
    </lineage>
</organism>
<reference evidence="16 18" key="1">
    <citation type="journal article" date="2017" name="Nature">
        <title>The sunflower genome provides insights into oil metabolism, flowering and Asterid evolution.</title>
        <authorList>
            <person name="Badouin H."/>
            <person name="Gouzy J."/>
            <person name="Grassa C.J."/>
            <person name="Murat F."/>
            <person name="Staton S.E."/>
            <person name="Cottret L."/>
            <person name="Lelandais-Briere C."/>
            <person name="Owens G.L."/>
            <person name="Carrere S."/>
            <person name="Mayjonade B."/>
            <person name="Legrand L."/>
            <person name="Gill N."/>
            <person name="Kane N.C."/>
            <person name="Bowers J.E."/>
            <person name="Hubner S."/>
            <person name="Bellec A."/>
            <person name="Berard A."/>
            <person name="Berges H."/>
            <person name="Blanchet N."/>
            <person name="Boniface M.C."/>
            <person name="Brunel D."/>
            <person name="Catrice O."/>
            <person name="Chaidir N."/>
            <person name="Claudel C."/>
            <person name="Donnadieu C."/>
            <person name="Faraut T."/>
            <person name="Fievet G."/>
            <person name="Helmstetter N."/>
            <person name="King M."/>
            <person name="Knapp S.J."/>
            <person name="Lai Z."/>
            <person name="Le Paslier M.C."/>
            <person name="Lippi Y."/>
            <person name="Lorenzon L."/>
            <person name="Mandel J.R."/>
            <person name="Marage G."/>
            <person name="Marchand G."/>
            <person name="Marquand E."/>
            <person name="Bret-Mestries E."/>
            <person name="Morien E."/>
            <person name="Nambeesan S."/>
            <person name="Nguyen T."/>
            <person name="Pegot-Espagnet P."/>
            <person name="Pouilly N."/>
            <person name="Raftis F."/>
            <person name="Sallet E."/>
            <person name="Schiex T."/>
            <person name="Thomas J."/>
            <person name="Vandecasteele C."/>
            <person name="Vares D."/>
            <person name="Vear F."/>
            <person name="Vautrin S."/>
            <person name="Crespi M."/>
            <person name="Mangin B."/>
            <person name="Burke J.M."/>
            <person name="Salse J."/>
            <person name="Munos S."/>
            <person name="Vincourt P."/>
            <person name="Rieseberg L.H."/>
            <person name="Langlade N.B."/>
        </authorList>
    </citation>
    <scope>NUCLEOTIDE SEQUENCE [LARGE SCALE GENOMIC DNA]</scope>
    <source>
        <strain evidence="18">cv. SF193</strain>
        <tissue evidence="16">Leaves</tissue>
    </source>
</reference>
<dbReference type="GO" id="GO:0008559">
    <property type="term" value="F:ABC-type xenobiotic transporter activity"/>
    <property type="evidence" value="ECO:0007669"/>
    <property type="project" value="UniProtKB-EC"/>
</dbReference>
<evidence type="ECO:0000256" key="2">
    <source>
        <dbReference type="ARBA" id="ARBA00009726"/>
    </source>
</evidence>
<keyword evidence="5 13" id="KW-0812">Transmembrane</keyword>
<keyword evidence="8 17" id="KW-0067">ATP-binding</keyword>
<dbReference type="Pfam" id="PF00005">
    <property type="entry name" value="ABC_tran"/>
    <property type="match status" value="3"/>
</dbReference>
<protein>
    <recommendedName>
        <fullName evidence="3">ABC-type xenobiotic transporter</fullName>
        <ecNumber evidence="3">7.6.2.2</ecNumber>
    </recommendedName>
</protein>
<accession>A0A251VAD7</accession>
<keyword evidence="11 13" id="KW-0472">Membrane</keyword>
<dbReference type="EMBL" id="CM007892">
    <property type="protein sequence ID" value="OTG32229.1"/>
    <property type="molecule type" value="Genomic_DNA"/>
</dbReference>
<evidence type="ECO:0000256" key="12">
    <source>
        <dbReference type="ARBA" id="ARBA00034018"/>
    </source>
</evidence>
<dbReference type="AlphaFoldDB" id="A0A251VAD7"/>
<dbReference type="EMBL" id="MNCJ02000318">
    <property type="protein sequence ID" value="KAF5816000.1"/>
    <property type="molecule type" value="Genomic_DNA"/>
</dbReference>
<dbReference type="InterPro" id="IPR003593">
    <property type="entry name" value="AAA+_ATPase"/>
</dbReference>
<dbReference type="InterPro" id="IPR011527">
    <property type="entry name" value="ABC1_TM_dom"/>
</dbReference>
<feature type="domain" description="ABC transmembrane type-1" evidence="15">
    <location>
        <begin position="586"/>
        <end position="855"/>
    </location>
</feature>
<evidence type="ECO:0000256" key="5">
    <source>
        <dbReference type="ARBA" id="ARBA00022692"/>
    </source>
</evidence>